<gene>
    <name evidence="9" type="ORF">RD792_001690</name>
</gene>
<evidence type="ECO:0000256" key="5">
    <source>
        <dbReference type="ARBA" id="ARBA00023034"/>
    </source>
</evidence>
<evidence type="ECO:0000259" key="8">
    <source>
        <dbReference type="Pfam" id="PF03016"/>
    </source>
</evidence>
<evidence type="ECO:0000256" key="6">
    <source>
        <dbReference type="SAM" id="MobiDB-lite"/>
    </source>
</evidence>
<dbReference type="Pfam" id="PF03016">
    <property type="entry name" value="Exostosin_GT47"/>
    <property type="match status" value="2"/>
</dbReference>
<sequence>MGNEFRYVWLVETRRLLLLMGVVFGLILFVQYFELPYSNIFSSLFASGNSQISPIDTFPGRGSYINHTSSRNSTNSSSFNSTDLNAADVVSSPTNVSDGTNVKSFDDISSEEIDPEDESRSPDFSETNHNSTTESIVTNTSSVPQETILNYTSKSNASLDDNGVGDIVRKSDERSSSDNSKSASPSTSIGKDTESIHQENKNTKILSEPEPAVVPISKMNNMLLQSRVSRRAMKPRWSSIVDQELLNAKSLMKNAPIIRKDPHFDVHLYRNISEFKRSYELMEQTLKVYIYAEGERPIFHQPPLKGIYASEGWFMKLLQSNKQFVTKNPKKAHLFYLPFSSRSLEVNLYIPNSHSRQNLIQFLSNYIGTISTKYNFWNRTGGADHFLVACHDWAPAETRKAMANCIRAMCNADVKEGFEFGKDVSLPETYIRSPQNPLRQLGGKPPSQRKFLAFFAGSMHGYLRPILLKYWENKDPDMKIFGKIRKKKGEITYAQYMKSSKYCICAKGYEVNSPRVVEAIFYECVPVIISDNFVPPFFETLNWESFAVFVLEKDIPNLKNILLSVSKKRYAKMQQRVKLVQQHFLWHPRPVKYDVFHMILHSVWYNRVFQTGELFSSLIESRRLLWILGMAFATTVLVFQFFKLPNDTVFSSLISAAGKVAFFGSTKPTTYPIQKSNTTQIQLENDTASSRTDLSPKTVPALMTISQMDELLSESHSSLNSKQSHLFSAVDKELLHAKSEIENTPLVHSNSGLYEPLYRNISKFKRSYDLMDKMLSVYVYKEGEKPIFHESILEGIYASEGWFLKLMESSKHFVTQDHTKAHLFYLPFSSRLLQLTLYVPHSHSRENLIVFMKNYTELLIQKHPFWNRTNGEDHFLTACHDWAPAETRGKMLNCLRALCNADIKAGFVIGKDVSLPTVHVKSAKNPVKDIGGQPASNRSTLAFFAGYMHGNARPMLLKYWGKDPDMRILDRLPHVKGNKNYIDYMKTSKYCICARGYAVHSPRVVESIFFECVPVIISDNYVPPFFEVLNWESFAVFILEKDIPDLKKILMSISEERYVEMQKGVREVQKHFLWHDEEPVKYDLFHMILHSVWYNRVFRIKSA</sequence>
<dbReference type="PANTHER" id="PTHR11062">
    <property type="entry name" value="EXOSTOSIN HEPARAN SULFATE GLYCOSYLTRANSFERASE -RELATED"/>
    <property type="match status" value="1"/>
</dbReference>
<feature type="domain" description="Exostosin GT47" evidence="8">
    <location>
        <begin position="283"/>
        <end position="563"/>
    </location>
</feature>
<evidence type="ECO:0000313" key="9">
    <source>
        <dbReference type="EMBL" id="KAK4490969.1"/>
    </source>
</evidence>
<keyword evidence="7" id="KW-1133">Transmembrane helix</keyword>
<reference evidence="9 10" key="1">
    <citation type="journal article" date="2023" name="bioRxiv">
        <title>Genome report: Whole genome sequence and annotation of Penstemon davidsonii.</title>
        <authorList>
            <person name="Ostevik K.L."/>
            <person name="Alabady M."/>
            <person name="Zhang M."/>
            <person name="Rausher M.D."/>
        </authorList>
    </citation>
    <scope>NUCLEOTIDE SEQUENCE [LARGE SCALE GENOMIC DNA]</scope>
    <source>
        <strain evidence="9">DNT005</strain>
        <tissue evidence="9">Whole leaf</tissue>
    </source>
</reference>
<feature type="transmembrane region" description="Helical" evidence="7">
    <location>
        <begin position="16"/>
        <end position="33"/>
    </location>
</feature>
<evidence type="ECO:0000256" key="4">
    <source>
        <dbReference type="ARBA" id="ARBA00022968"/>
    </source>
</evidence>
<keyword evidence="4" id="KW-0735">Signal-anchor</keyword>
<feature type="compositionally biased region" description="Acidic residues" evidence="6">
    <location>
        <begin position="108"/>
        <end position="117"/>
    </location>
</feature>
<proteinExistence type="inferred from homology"/>
<feature type="compositionally biased region" description="Low complexity" evidence="6">
    <location>
        <begin position="177"/>
        <end position="188"/>
    </location>
</feature>
<evidence type="ECO:0000313" key="10">
    <source>
        <dbReference type="Proteomes" id="UP001291926"/>
    </source>
</evidence>
<feature type="domain" description="Exostosin GT47" evidence="8">
    <location>
        <begin position="773"/>
        <end position="1053"/>
    </location>
</feature>
<comment type="caution">
    <text evidence="9">The sequence shown here is derived from an EMBL/GenBank/DDBJ whole genome shotgun (WGS) entry which is preliminary data.</text>
</comment>
<dbReference type="InterPro" id="IPR004263">
    <property type="entry name" value="Exostosin"/>
</dbReference>
<dbReference type="EMBL" id="JAYDYQ010001087">
    <property type="protein sequence ID" value="KAK4490969.1"/>
    <property type="molecule type" value="Genomic_DNA"/>
</dbReference>
<keyword evidence="3" id="KW-0328">Glycosyltransferase</keyword>
<dbReference type="Proteomes" id="UP001291926">
    <property type="component" value="Unassembled WGS sequence"/>
</dbReference>
<protein>
    <recommendedName>
        <fullName evidence="8">Exostosin GT47 domain-containing protein</fullName>
    </recommendedName>
</protein>
<feature type="compositionally biased region" description="Basic and acidic residues" evidence="6">
    <location>
        <begin position="167"/>
        <end position="176"/>
    </location>
</feature>
<keyword evidence="7" id="KW-0812">Transmembrane</keyword>
<comment type="subcellular location">
    <subcellularLocation>
        <location evidence="1">Golgi apparatus membrane</location>
        <topology evidence="1">Single-pass type II membrane protein</topology>
    </subcellularLocation>
</comment>
<organism evidence="9 10">
    <name type="scientific">Penstemon davidsonii</name>
    <dbReference type="NCBI Taxonomy" id="160366"/>
    <lineage>
        <taxon>Eukaryota</taxon>
        <taxon>Viridiplantae</taxon>
        <taxon>Streptophyta</taxon>
        <taxon>Embryophyta</taxon>
        <taxon>Tracheophyta</taxon>
        <taxon>Spermatophyta</taxon>
        <taxon>Magnoliopsida</taxon>
        <taxon>eudicotyledons</taxon>
        <taxon>Gunneridae</taxon>
        <taxon>Pentapetalae</taxon>
        <taxon>asterids</taxon>
        <taxon>lamiids</taxon>
        <taxon>Lamiales</taxon>
        <taxon>Plantaginaceae</taxon>
        <taxon>Cheloneae</taxon>
        <taxon>Penstemon</taxon>
    </lineage>
</organism>
<evidence type="ECO:0000256" key="3">
    <source>
        <dbReference type="ARBA" id="ARBA00022676"/>
    </source>
</evidence>
<accession>A0ABR0DP26</accession>
<evidence type="ECO:0000256" key="7">
    <source>
        <dbReference type="SAM" id="Phobius"/>
    </source>
</evidence>
<feature type="compositionally biased region" description="Polar residues" evidence="6">
    <location>
        <begin position="91"/>
        <end position="103"/>
    </location>
</feature>
<feature type="region of interest" description="Disordered" evidence="6">
    <location>
        <begin position="90"/>
        <end position="208"/>
    </location>
</feature>
<evidence type="ECO:0000256" key="2">
    <source>
        <dbReference type="ARBA" id="ARBA00010271"/>
    </source>
</evidence>
<keyword evidence="7" id="KW-0472">Membrane</keyword>
<keyword evidence="5" id="KW-0333">Golgi apparatus</keyword>
<keyword evidence="10" id="KW-1185">Reference proteome</keyword>
<comment type="similarity">
    <text evidence="2">Belongs to the glycosyltransferase 47 family.</text>
</comment>
<keyword evidence="3" id="KW-0808">Transferase</keyword>
<dbReference type="PANTHER" id="PTHR11062:SF108">
    <property type="entry name" value="EXOSTOSIN FAMILY PROTEIN"/>
    <property type="match status" value="1"/>
</dbReference>
<dbReference type="InterPro" id="IPR040911">
    <property type="entry name" value="Exostosin_GT47"/>
</dbReference>
<name>A0ABR0DP26_9LAMI</name>
<evidence type="ECO:0000256" key="1">
    <source>
        <dbReference type="ARBA" id="ARBA00004323"/>
    </source>
</evidence>
<feature type="compositionally biased region" description="Polar residues" evidence="6">
    <location>
        <begin position="124"/>
        <end position="159"/>
    </location>
</feature>
<feature type="compositionally biased region" description="Basic and acidic residues" evidence="6">
    <location>
        <begin position="191"/>
        <end position="202"/>
    </location>
</feature>